<comment type="caution">
    <text evidence="2">The sequence shown here is derived from an EMBL/GenBank/DDBJ whole genome shotgun (WGS) entry which is preliminary data.</text>
</comment>
<evidence type="ECO:0000313" key="2">
    <source>
        <dbReference type="EMBL" id="PXF45860.1"/>
    </source>
</evidence>
<keyword evidence="3" id="KW-1185">Reference proteome</keyword>
<name>A0A2V3IXK0_9FLOR</name>
<dbReference type="AlphaFoldDB" id="A0A2V3IXK0"/>
<accession>A0A2V3IXK0</accession>
<dbReference type="Proteomes" id="UP000247409">
    <property type="component" value="Unassembled WGS sequence"/>
</dbReference>
<gene>
    <name evidence="2" type="ORF">BWQ96_04397</name>
</gene>
<proteinExistence type="predicted"/>
<organism evidence="2 3">
    <name type="scientific">Gracilariopsis chorda</name>
    <dbReference type="NCBI Taxonomy" id="448386"/>
    <lineage>
        <taxon>Eukaryota</taxon>
        <taxon>Rhodophyta</taxon>
        <taxon>Florideophyceae</taxon>
        <taxon>Rhodymeniophycidae</taxon>
        <taxon>Gracilariales</taxon>
        <taxon>Gracilariaceae</taxon>
        <taxon>Gracilariopsis</taxon>
    </lineage>
</organism>
<feature type="region of interest" description="Disordered" evidence="1">
    <location>
        <begin position="1"/>
        <end position="21"/>
    </location>
</feature>
<feature type="compositionally biased region" description="Pro residues" evidence="1">
    <location>
        <begin position="1"/>
        <end position="11"/>
    </location>
</feature>
<reference evidence="2 3" key="1">
    <citation type="journal article" date="2018" name="Mol. Biol. Evol.">
        <title>Analysis of the draft genome of the red seaweed Gracilariopsis chorda provides insights into genome size evolution in Rhodophyta.</title>
        <authorList>
            <person name="Lee J."/>
            <person name="Yang E.C."/>
            <person name="Graf L."/>
            <person name="Yang J.H."/>
            <person name="Qiu H."/>
            <person name="Zel Zion U."/>
            <person name="Chan C.X."/>
            <person name="Stephens T.G."/>
            <person name="Weber A.P.M."/>
            <person name="Boo G.H."/>
            <person name="Boo S.M."/>
            <person name="Kim K.M."/>
            <person name="Shin Y."/>
            <person name="Jung M."/>
            <person name="Lee S.J."/>
            <person name="Yim H.S."/>
            <person name="Lee J.H."/>
            <person name="Bhattacharya D."/>
            <person name="Yoon H.S."/>
        </authorList>
    </citation>
    <scope>NUCLEOTIDE SEQUENCE [LARGE SCALE GENOMIC DNA]</scope>
    <source>
        <strain evidence="2 3">SKKU-2015</strain>
        <tissue evidence="2">Whole body</tissue>
    </source>
</reference>
<evidence type="ECO:0000256" key="1">
    <source>
        <dbReference type="SAM" id="MobiDB-lite"/>
    </source>
</evidence>
<evidence type="ECO:0000313" key="3">
    <source>
        <dbReference type="Proteomes" id="UP000247409"/>
    </source>
</evidence>
<sequence>MHVPPLSPPDYLPDSGHGHGPQLLLVDTQPSTPTTVEPTLNAADGSLRQMSYMPPMSLKSLAAHLQDPQQIPLQHAILYPQGLGDVHHDRLVLLLKKDGRLLIQRFRALVHEEQVVDVVCLSLSSNWKTFWMS</sequence>
<dbReference type="EMBL" id="NBIV01000051">
    <property type="protein sequence ID" value="PXF45860.1"/>
    <property type="molecule type" value="Genomic_DNA"/>
</dbReference>
<protein>
    <submittedName>
        <fullName evidence="2">Uncharacterized protein</fullName>
    </submittedName>
</protein>